<keyword evidence="3" id="KW-1185">Reference proteome</keyword>
<proteinExistence type="predicted"/>
<evidence type="ECO:0000313" key="3">
    <source>
        <dbReference type="Proteomes" id="UP000244005"/>
    </source>
</evidence>
<organism evidence="2 3">
    <name type="scientific">Marchantia polymorpha</name>
    <name type="common">Common liverwort</name>
    <name type="synonym">Marchantia aquatica</name>
    <dbReference type="NCBI Taxonomy" id="3197"/>
    <lineage>
        <taxon>Eukaryota</taxon>
        <taxon>Viridiplantae</taxon>
        <taxon>Streptophyta</taxon>
        <taxon>Embryophyta</taxon>
        <taxon>Marchantiophyta</taxon>
        <taxon>Marchantiopsida</taxon>
        <taxon>Marchantiidae</taxon>
        <taxon>Marchantiales</taxon>
        <taxon>Marchantiaceae</taxon>
        <taxon>Marchantia</taxon>
    </lineage>
</organism>
<evidence type="ECO:0000313" key="2">
    <source>
        <dbReference type="EMBL" id="PTQ42768.1"/>
    </source>
</evidence>
<dbReference type="Gramene" id="Mp2g00700.1">
    <property type="protein sequence ID" value="Mp2g00700.1.cds1"/>
    <property type="gene ID" value="Mp2g00700"/>
</dbReference>
<dbReference type="EMBL" id="KZ772700">
    <property type="protein sequence ID" value="PTQ42768.1"/>
    <property type="molecule type" value="Genomic_DNA"/>
</dbReference>
<accession>A0A2R6X9I6</accession>
<sequence length="113" mass="12384">MDDSIDKGQVFFRRPRKSCLCVCAAGPSKPGLMKPCQRTSDETDNSRTHTHEHEHTRRLHPGTGTLCPASGSLQAVPKRVQERSPPLVLPVALRFPAERTNELDGRVGEGTLG</sequence>
<feature type="compositionally biased region" description="Basic and acidic residues" evidence="1">
    <location>
        <begin position="39"/>
        <end position="55"/>
    </location>
</feature>
<evidence type="ECO:0000256" key="1">
    <source>
        <dbReference type="SAM" id="MobiDB-lite"/>
    </source>
</evidence>
<protein>
    <submittedName>
        <fullName evidence="2">Uncharacterized protein</fullName>
    </submittedName>
</protein>
<feature type="region of interest" description="Disordered" evidence="1">
    <location>
        <begin position="32"/>
        <end position="71"/>
    </location>
</feature>
<dbReference type="Proteomes" id="UP000244005">
    <property type="component" value="Unassembled WGS sequence"/>
</dbReference>
<name>A0A2R6X9I6_MARPO</name>
<gene>
    <name evidence="2" type="ORF">MARPO_0028s0081</name>
</gene>
<dbReference type="AlphaFoldDB" id="A0A2R6X9I6"/>
<reference evidence="3" key="1">
    <citation type="journal article" date="2017" name="Cell">
        <title>Insights into land plant evolution garnered from the Marchantia polymorpha genome.</title>
        <authorList>
            <person name="Bowman J.L."/>
            <person name="Kohchi T."/>
            <person name="Yamato K.T."/>
            <person name="Jenkins J."/>
            <person name="Shu S."/>
            <person name="Ishizaki K."/>
            <person name="Yamaoka S."/>
            <person name="Nishihama R."/>
            <person name="Nakamura Y."/>
            <person name="Berger F."/>
            <person name="Adam C."/>
            <person name="Aki S.S."/>
            <person name="Althoff F."/>
            <person name="Araki T."/>
            <person name="Arteaga-Vazquez M.A."/>
            <person name="Balasubrmanian S."/>
            <person name="Barry K."/>
            <person name="Bauer D."/>
            <person name="Boehm C.R."/>
            <person name="Briginshaw L."/>
            <person name="Caballero-Perez J."/>
            <person name="Catarino B."/>
            <person name="Chen F."/>
            <person name="Chiyoda S."/>
            <person name="Chovatia M."/>
            <person name="Davies K.M."/>
            <person name="Delmans M."/>
            <person name="Demura T."/>
            <person name="Dierschke T."/>
            <person name="Dolan L."/>
            <person name="Dorantes-Acosta A.E."/>
            <person name="Eklund D.M."/>
            <person name="Florent S.N."/>
            <person name="Flores-Sandoval E."/>
            <person name="Fujiyama A."/>
            <person name="Fukuzawa H."/>
            <person name="Galik B."/>
            <person name="Grimanelli D."/>
            <person name="Grimwood J."/>
            <person name="Grossniklaus U."/>
            <person name="Hamada T."/>
            <person name="Haseloff J."/>
            <person name="Hetherington A.J."/>
            <person name="Higo A."/>
            <person name="Hirakawa Y."/>
            <person name="Hundley H.N."/>
            <person name="Ikeda Y."/>
            <person name="Inoue K."/>
            <person name="Inoue S.I."/>
            <person name="Ishida S."/>
            <person name="Jia Q."/>
            <person name="Kakita M."/>
            <person name="Kanazawa T."/>
            <person name="Kawai Y."/>
            <person name="Kawashima T."/>
            <person name="Kennedy M."/>
            <person name="Kinose K."/>
            <person name="Kinoshita T."/>
            <person name="Kohara Y."/>
            <person name="Koide E."/>
            <person name="Komatsu K."/>
            <person name="Kopischke S."/>
            <person name="Kubo M."/>
            <person name="Kyozuka J."/>
            <person name="Lagercrantz U."/>
            <person name="Lin S.S."/>
            <person name="Lindquist E."/>
            <person name="Lipzen A.M."/>
            <person name="Lu C.W."/>
            <person name="De Luna E."/>
            <person name="Martienssen R.A."/>
            <person name="Minamino N."/>
            <person name="Mizutani M."/>
            <person name="Mizutani M."/>
            <person name="Mochizuki N."/>
            <person name="Monte I."/>
            <person name="Mosher R."/>
            <person name="Nagasaki H."/>
            <person name="Nakagami H."/>
            <person name="Naramoto S."/>
            <person name="Nishitani K."/>
            <person name="Ohtani M."/>
            <person name="Okamoto T."/>
            <person name="Okumura M."/>
            <person name="Phillips J."/>
            <person name="Pollak B."/>
            <person name="Reinders A."/>
            <person name="Rovekamp M."/>
            <person name="Sano R."/>
            <person name="Sawa S."/>
            <person name="Schmid M.W."/>
            <person name="Shirakawa M."/>
            <person name="Solano R."/>
            <person name="Spunde A."/>
            <person name="Suetsugu N."/>
            <person name="Sugano S."/>
            <person name="Sugiyama A."/>
            <person name="Sun R."/>
            <person name="Suzuki Y."/>
            <person name="Takenaka M."/>
            <person name="Takezawa D."/>
            <person name="Tomogane H."/>
            <person name="Tsuzuki M."/>
            <person name="Ueda T."/>
            <person name="Umeda M."/>
            <person name="Ward J.M."/>
            <person name="Watanabe Y."/>
            <person name="Yazaki K."/>
            <person name="Yokoyama R."/>
            <person name="Yoshitake Y."/>
            <person name="Yotsui I."/>
            <person name="Zachgo S."/>
            <person name="Schmutz J."/>
        </authorList>
    </citation>
    <scope>NUCLEOTIDE SEQUENCE [LARGE SCALE GENOMIC DNA]</scope>
    <source>
        <strain evidence="3">Tak-1</strain>
    </source>
</reference>